<dbReference type="InterPro" id="IPR045034">
    <property type="entry name" value="O-acyltransferase_WSD1-like"/>
</dbReference>
<dbReference type="InterPro" id="IPR023213">
    <property type="entry name" value="CAT-like_dom_sf"/>
</dbReference>
<dbReference type="Gene3D" id="3.30.559.10">
    <property type="entry name" value="Chloramphenicol acetyltransferase-like domain"/>
    <property type="match status" value="1"/>
</dbReference>
<evidence type="ECO:0000256" key="4">
    <source>
        <dbReference type="ARBA" id="ARBA00013244"/>
    </source>
</evidence>
<evidence type="ECO:0000256" key="8">
    <source>
        <dbReference type="ARBA" id="ARBA00023098"/>
    </source>
</evidence>
<comment type="caution">
    <text evidence="13">The sequence shown here is derived from an EMBL/GenBank/DDBJ whole genome shotgun (WGS) entry which is preliminary data.</text>
</comment>
<dbReference type="SUPFAM" id="SSF52777">
    <property type="entry name" value="CoA-dependent acyltransferases"/>
    <property type="match status" value="1"/>
</dbReference>
<dbReference type="PANTHER" id="PTHR31650:SF1">
    <property type="entry name" value="WAX ESTER SYNTHASE_DIACYLGLYCEROL ACYLTRANSFERASE 4-RELATED"/>
    <property type="match status" value="1"/>
</dbReference>
<evidence type="ECO:0000256" key="1">
    <source>
        <dbReference type="ARBA" id="ARBA00004771"/>
    </source>
</evidence>
<name>A0ABP7NX95_9ACTN</name>
<dbReference type="InterPro" id="IPR009721">
    <property type="entry name" value="O-acyltransferase_WSD1_C"/>
</dbReference>
<comment type="pathway">
    <text evidence="1">Glycerolipid metabolism; triacylglycerol biosynthesis.</text>
</comment>
<evidence type="ECO:0000259" key="11">
    <source>
        <dbReference type="Pfam" id="PF03007"/>
    </source>
</evidence>
<keyword evidence="14" id="KW-1185">Reference proteome</keyword>
<evidence type="ECO:0000313" key="14">
    <source>
        <dbReference type="Proteomes" id="UP001418444"/>
    </source>
</evidence>
<evidence type="ECO:0000256" key="7">
    <source>
        <dbReference type="ARBA" id="ARBA00022798"/>
    </source>
</evidence>
<dbReference type="Proteomes" id="UP001418444">
    <property type="component" value="Unassembled WGS sequence"/>
</dbReference>
<keyword evidence="7" id="KW-0319">Glycerol metabolism</keyword>
<evidence type="ECO:0000256" key="3">
    <source>
        <dbReference type="ARBA" id="ARBA00009587"/>
    </source>
</evidence>
<dbReference type="EMBL" id="BAAAZW010000003">
    <property type="protein sequence ID" value="GAA3955873.1"/>
    <property type="molecule type" value="Genomic_DNA"/>
</dbReference>
<evidence type="ECO:0000256" key="9">
    <source>
        <dbReference type="ARBA" id="ARBA00023315"/>
    </source>
</evidence>
<evidence type="ECO:0000256" key="5">
    <source>
        <dbReference type="ARBA" id="ARBA00022516"/>
    </source>
</evidence>
<dbReference type="EC" id="2.3.1.20" evidence="4"/>
<keyword evidence="6" id="KW-0808">Transferase</keyword>
<accession>A0ABP7NX95</accession>
<evidence type="ECO:0000259" key="12">
    <source>
        <dbReference type="Pfam" id="PF06974"/>
    </source>
</evidence>
<evidence type="ECO:0000256" key="2">
    <source>
        <dbReference type="ARBA" id="ARBA00005189"/>
    </source>
</evidence>
<protein>
    <recommendedName>
        <fullName evidence="4">diacylglycerol O-acyltransferase</fullName>
        <ecNumber evidence="4">2.3.1.20</ecNumber>
    </recommendedName>
</protein>
<sequence length="453" mass="48229">MGAFDAVMYGIEGDPLLRSGIIAVVVLDSPPDRTQVADRTERLTRLFPRLRERAVGNPLSPAPPRWETDPNFDPSYHIRWRRLTDDDAGIPDALEYAARMGEADFDRSRPLWEIAILTGLADGQSAVIFKIHHSVADGMGGLAMSAALFDLDPDPGDLGPLPPAPESHPAGLLGRVVQATEFEVGALDEVVRGSIKASLRAARAVVTSPIGSTMTLGRTAASAAAMLAPQGDPKSGWMAGRSLSCVFSLIDVPVEPLKEAARGAEATLNVVFMAAVADAVGTYHRRHGHELPSIRVNMPVNQRKPGDDATGNHWAPARFVVPTDDIDPQVRLYQLHGLIDHARRDPALDLSDVVYKTLALLPDPVTERLAGSLMKGVDVAATNVPGPPIPVYLCGARVNTLVPFAPKSGAAINIGFLTYDGTAFVGINSDPAAVADPGELTECLAEAFAKYTE</sequence>
<comment type="catalytic activity">
    <reaction evidence="10">
        <text>an acyl-CoA + a 1,2-diacyl-sn-glycerol = a triacyl-sn-glycerol + CoA</text>
        <dbReference type="Rhea" id="RHEA:10868"/>
        <dbReference type="ChEBI" id="CHEBI:17815"/>
        <dbReference type="ChEBI" id="CHEBI:57287"/>
        <dbReference type="ChEBI" id="CHEBI:58342"/>
        <dbReference type="ChEBI" id="CHEBI:64615"/>
        <dbReference type="EC" id="2.3.1.20"/>
    </reaction>
</comment>
<dbReference type="PANTHER" id="PTHR31650">
    <property type="entry name" value="O-ACYLTRANSFERASE (WSD1-LIKE) FAMILY PROTEIN"/>
    <property type="match status" value="1"/>
</dbReference>
<gene>
    <name evidence="13" type="ORF">GCM10022231_13230</name>
</gene>
<dbReference type="Pfam" id="PF03007">
    <property type="entry name" value="WS_DGAT_cat"/>
    <property type="match status" value="1"/>
</dbReference>
<dbReference type="InterPro" id="IPR004255">
    <property type="entry name" value="O-acyltransferase_WSD1_N"/>
</dbReference>
<feature type="domain" description="O-acyltransferase WSD1-like N-terminal" evidence="11">
    <location>
        <begin position="4"/>
        <end position="270"/>
    </location>
</feature>
<evidence type="ECO:0000256" key="6">
    <source>
        <dbReference type="ARBA" id="ARBA00022679"/>
    </source>
</evidence>
<dbReference type="Pfam" id="PF06974">
    <property type="entry name" value="WS_DGAT_C"/>
    <property type="match status" value="1"/>
</dbReference>
<evidence type="ECO:0000256" key="10">
    <source>
        <dbReference type="ARBA" id="ARBA00048109"/>
    </source>
</evidence>
<reference evidence="14" key="1">
    <citation type="journal article" date="2019" name="Int. J. Syst. Evol. Microbiol.">
        <title>The Global Catalogue of Microorganisms (GCM) 10K type strain sequencing project: providing services to taxonomists for standard genome sequencing and annotation.</title>
        <authorList>
            <consortium name="The Broad Institute Genomics Platform"/>
            <consortium name="The Broad Institute Genome Sequencing Center for Infectious Disease"/>
            <person name="Wu L."/>
            <person name="Ma J."/>
        </authorList>
    </citation>
    <scope>NUCLEOTIDE SEQUENCE [LARGE SCALE GENOMIC DNA]</scope>
    <source>
        <strain evidence="14">JCM 16923</strain>
    </source>
</reference>
<keyword evidence="5" id="KW-0444">Lipid biosynthesis</keyword>
<organism evidence="13 14">
    <name type="scientific">Gordonia caeni</name>
    <dbReference type="NCBI Taxonomy" id="1007097"/>
    <lineage>
        <taxon>Bacteria</taxon>
        <taxon>Bacillati</taxon>
        <taxon>Actinomycetota</taxon>
        <taxon>Actinomycetes</taxon>
        <taxon>Mycobacteriales</taxon>
        <taxon>Gordoniaceae</taxon>
        <taxon>Gordonia</taxon>
    </lineage>
</organism>
<comment type="pathway">
    <text evidence="2">Lipid metabolism.</text>
</comment>
<keyword evidence="8" id="KW-0443">Lipid metabolism</keyword>
<keyword evidence="9" id="KW-0012">Acyltransferase</keyword>
<proteinExistence type="inferred from homology"/>
<comment type="similarity">
    <text evidence="3">Belongs to the long-chain O-acyltransferase family.</text>
</comment>
<feature type="domain" description="O-acyltransferase WSD1 C-terminal" evidence="12">
    <location>
        <begin position="311"/>
        <end position="449"/>
    </location>
</feature>
<evidence type="ECO:0000313" key="13">
    <source>
        <dbReference type="EMBL" id="GAA3955873.1"/>
    </source>
</evidence>